<dbReference type="OrthoDB" id="4778343at2759"/>
<protein>
    <submittedName>
        <fullName evidence="3">Uncharacterized protein</fullName>
    </submittedName>
</protein>
<dbReference type="EMBL" id="PEJP01000091">
    <property type="protein sequence ID" value="RYO27729.1"/>
    <property type="molecule type" value="Genomic_DNA"/>
</dbReference>
<evidence type="ECO:0000313" key="3">
    <source>
        <dbReference type="EMBL" id="RYO27729.1"/>
    </source>
</evidence>
<evidence type="ECO:0000256" key="1">
    <source>
        <dbReference type="SAM" id="MobiDB-lite"/>
    </source>
</evidence>
<evidence type="ECO:0000313" key="4">
    <source>
        <dbReference type="Proteomes" id="UP000293823"/>
    </source>
</evidence>
<evidence type="ECO:0000256" key="2">
    <source>
        <dbReference type="SAM" id="Phobius"/>
    </source>
</evidence>
<keyword evidence="2" id="KW-0812">Transmembrane</keyword>
<reference evidence="4" key="1">
    <citation type="journal article" date="2019" name="bioRxiv">
        <title>Genomics, evolutionary history and diagnostics of the Alternaria alternata species group including apple and Asian pear pathotypes.</title>
        <authorList>
            <person name="Armitage A.D."/>
            <person name="Cockerton H.M."/>
            <person name="Sreenivasaprasad S."/>
            <person name="Woodhall J.W."/>
            <person name="Lane C.R."/>
            <person name="Harrison R.J."/>
            <person name="Clarkson J.P."/>
        </authorList>
    </citation>
    <scope>NUCLEOTIDE SEQUENCE [LARGE SCALE GENOMIC DNA]</scope>
    <source>
        <strain evidence="4">RGR 97.0016</strain>
    </source>
</reference>
<sequence>MSQQGGAYHASGSLLSYQIRLGNRTLGSKPMSKEAHDTNVSEPKTDDQRSDNEKELGEEWEVVEWPVVDDKEEHGPCDGCRTYRRVYHEALKCGNNNTLLSTISTATKKIVQRLPPKLLLGQDEGKNISAQLRLLSLVTNRSHDHLIIISNKPNHINYTLNSAVMSIQPTEFFSFPFFFLFLLFFATSPDS</sequence>
<organism evidence="3 4">
    <name type="scientific">Alternaria arborescens</name>
    <dbReference type="NCBI Taxonomy" id="156630"/>
    <lineage>
        <taxon>Eukaryota</taxon>
        <taxon>Fungi</taxon>
        <taxon>Dikarya</taxon>
        <taxon>Ascomycota</taxon>
        <taxon>Pezizomycotina</taxon>
        <taxon>Dothideomycetes</taxon>
        <taxon>Pleosporomycetidae</taxon>
        <taxon>Pleosporales</taxon>
        <taxon>Pleosporineae</taxon>
        <taxon>Pleosporaceae</taxon>
        <taxon>Alternaria</taxon>
        <taxon>Alternaria sect. Alternaria</taxon>
    </lineage>
</organism>
<proteinExistence type="predicted"/>
<feature type="region of interest" description="Disordered" evidence="1">
    <location>
        <begin position="25"/>
        <end position="57"/>
    </location>
</feature>
<keyword evidence="2" id="KW-0472">Membrane</keyword>
<feature type="compositionally biased region" description="Basic and acidic residues" evidence="1">
    <location>
        <begin position="31"/>
        <end position="57"/>
    </location>
</feature>
<dbReference type="AlphaFoldDB" id="A0A4Q4PXT7"/>
<name>A0A4Q4PXT7_9PLEO</name>
<accession>A0A4Q4PXT7</accession>
<keyword evidence="2" id="KW-1133">Transmembrane helix</keyword>
<gene>
    <name evidence="3" type="ORF">AA0113_g12278</name>
</gene>
<dbReference type="Proteomes" id="UP000293823">
    <property type="component" value="Unassembled WGS sequence"/>
</dbReference>
<feature type="transmembrane region" description="Helical" evidence="2">
    <location>
        <begin position="172"/>
        <end position="188"/>
    </location>
</feature>
<keyword evidence="4" id="KW-1185">Reference proteome</keyword>
<comment type="caution">
    <text evidence="3">The sequence shown here is derived from an EMBL/GenBank/DDBJ whole genome shotgun (WGS) entry which is preliminary data.</text>
</comment>